<feature type="region of interest" description="Disordered" evidence="1">
    <location>
        <begin position="52"/>
        <end position="80"/>
    </location>
</feature>
<proteinExistence type="predicted"/>
<feature type="compositionally biased region" description="Polar residues" evidence="1">
    <location>
        <begin position="478"/>
        <end position="520"/>
    </location>
</feature>
<feature type="compositionally biased region" description="Basic and acidic residues" evidence="1">
    <location>
        <begin position="264"/>
        <end position="287"/>
    </location>
</feature>
<feature type="compositionally biased region" description="Basic and acidic residues" evidence="1">
    <location>
        <begin position="343"/>
        <end position="362"/>
    </location>
</feature>
<gene>
    <name evidence="2" type="ORF">PCON_13930</name>
</gene>
<feature type="compositionally biased region" description="Basic and acidic residues" evidence="1">
    <location>
        <begin position="812"/>
        <end position="836"/>
    </location>
</feature>
<keyword evidence="3" id="KW-1185">Reference proteome</keyword>
<protein>
    <recommendedName>
        <fullName evidence="4">RRM domain-containing protein</fullName>
    </recommendedName>
</protein>
<feature type="region of interest" description="Disordered" evidence="1">
    <location>
        <begin position="812"/>
        <end position="841"/>
    </location>
</feature>
<evidence type="ECO:0008006" key="4">
    <source>
        <dbReference type="Google" id="ProtNLM"/>
    </source>
</evidence>
<reference evidence="2 3" key="1">
    <citation type="journal article" date="2013" name="PLoS Genet.">
        <title>The genome and development-dependent transcriptomes of Pyronema confluens: a window into fungal evolution.</title>
        <authorList>
            <person name="Traeger S."/>
            <person name="Altegoer F."/>
            <person name="Freitag M."/>
            <person name="Gabaldon T."/>
            <person name="Kempken F."/>
            <person name="Kumar A."/>
            <person name="Marcet-Houben M."/>
            <person name="Poggeler S."/>
            <person name="Stajich J.E."/>
            <person name="Nowrousian M."/>
        </authorList>
    </citation>
    <scope>NUCLEOTIDE SEQUENCE [LARGE SCALE GENOMIC DNA]</scope>
    <source>
        <strain evidence="3">CBS 100304</strain>
        <tissue evidence="2">Vegetative mycelium</tissue>
    </source>
</reference>
<feature type="region of interest" description="Disordered" evidence="1">
    <location>
        <begin position="172"/>
        <end position="362"/>
    </location>
</feature>
<feature type="compositionally biased region" description="Basic and acidic residues" evidence="1">
    <location>
        <begin position="189"/>
        <end position="205"/>
    </location>
</feature>
<accession>U4LFW7</accession>
<feature type="compositionally biased region" description="Basic residues" evidence="1">
    <location>
        <begin position="452"/>
        <end position="462"/>
    </location>
</feature>
<dbReference type="EMBL" id="HF935952">
    <property type="protein sequence ID" value="CCX14337.1"/>
    <property type="molecule type" value="Genomic_DNA"/>
</dbReference>
<feature type="region of interest" description="Disordered" evidence="1">
    <location>
        <begin position="119"/>
        <end position="142"/>
    </location>
</feature>
<feature type="compositionally biased region" description="Polar residues" evidence="1">
    <location>
        <begin position="528"/>
        <end position="554"/>
    </location>
</feature>
<name>U4LFW7_PYROM</name>
<dbReference type="AlphaFoldDB" id="U4LFW7"/>
<feature type="region of interest" description="Disordered" evidence="1">
    <location>
        <begin position="1"/>
        <end position="37"/>
    </location>
</feature>
<evidence type="ECO:0000256" key="1">
    <source>
        <dbReference type="SAM" id="MobiDB-lite"/>
    </source>
</evidence>
<feature type="compositionally biased region" description="Polar residues" evidence="1">
    <location>
        <begin position="176"/>
        <end position="188"/>
    </location>
</feature>
<organism evidence="2 3">
    <name type="scientific">Pyronema omphalodes (strain CBS 100304)</name>
    <name type="common">Pyronema confluens</name>
    <dbReference type="NCBI Taxonomy" id="1076935"/>
    <lineage>
        <taxon>Eukaryota</taxon>
        <taxon>Fungi</taxon>
        <taxon>Dikarya</taxon>
        <taxon>Ascomycota</taxon>
        <taxon>Pezizomycotina</taxon>
        <taxon>Pezizomycetes</taxon>
        <taxon>Pezizales</taxon>
        <taxon>Pyronemataceae</taxon>
        <taxon>Pyronema</taxon>
    </lineage>
</organism>
<dbReference type="Proteomes" id="UP000018144">
    <property type="component" value="Unassembled WGS sequence"/>
</dbReference>
<feature type="compositionally biased region" description="Polar residues" evidence="1">
    <location>
        <begin position="52"/>
        <end position="64"/>
    </location>
</feature>
<evidence type="ECO:0000313" key="2">
    <source>
        <dbReference type="EMBL" id="CCX14337.1"/>
    </source>
</evidence>
<evidence type="ECO:0000313" key="3">
    <source>
        <dbReference type="Proteomes" id="UP000018144"/>
    </source>
</evidence>
<sequence>MSKPAEGQHISPQRNFTKPIDPFMSKPGDPPQSTPLRMRLPKMVDYDYLNSPRSTVVGSTTETIKSGALPPARKKWQDEPPVEVAVAPKTENGDLSRREQLARQLEEIQRAIAEFDAGAQERKMQAKKENQEQLRKSDAQYKRHLAESVVGGYSETKGGAVSIAHQQAINQLFGEQGSSTSSMPQNDCKTQDTTDSGPHEGDSHTRRSSVPPHLRNVVAKKDAINMESVPKGRPPPPPHLRVNRLVTDPTKIIQVKDTPGAPSKQRDNETVDRRSPIPRIDTFDTKKISAKQDTAPAQDVKNNLEIPKTREAQMQELQATAPESYNKKTPAVSKQHRTNPRSKANDHPHLSPNKATDHCPSREIKLRVATIPVDENDPSRRPWVRLDPSRMIPLQEPPSAYWIRQMVPVSYKDSALPARERSKIFYERLAKIEKITGMSGRYPGDPNPYEKRKQRSQHRPHSRTGSFTSHRSPHRQRSYMNSRYSENSPRTYQHQPRPNPKGSSAWNQYAGNHQQRTANQGAARETVQKLSQKSAKQSLQNPARDSSVINEASFSDTEYDESSDVSDEEQVKVNPECRTILLEKIPPAVSIVHIFRALGNTGRIEELEFDEQGGSKALIKFVNKETAAALARRGMLVVPVSPEFTAYLPLAYQTASENKDKPAAVKEEESRILVIGPCPSNFFIAAYIELMKLDAEVKPTFVDYVWELMEVMCEPWPTHFLDVSLQTRGNVIKATATFASIKAAVEVREICGSLEAFQEVKIGFAKDPCQGMDEINRLENQTMAPACGRSPVKIERIEKKLKETTFEKNTLKDNNLKGKPLKENNVKDDNSKEKNIQQKTRRKTIRIWSPTFLL</sequence>
<feature type="compositionally biased region" description="Acidic residues" evidence="1">
    <location>
        <begin position="557"/>
        <end position="568"/>
    </location>
</feature>
<feature type="region of interest" description="Disordered" evidence="1">
    <location>
        <begin position="437"/>
        <end position="571"/>
    </location>
</feature>
<dbReference type="OrthoDB" id="5382672at2759"/>